<comment type="caution">
    <text evidence="1">The sequence shown here is derived from an EMBL/GenBank/DDBJ whole genome shotgun (WGS) entry which is preliminary data.</text>
</comment>
<reference evidence="1 2" key="1">
    <citation type="journal article" date="2022" name="bioRxiv">
        <title>Genomics of Preaxostyla Flagellates Illuminates Evolutionary Transitions and the Path Towards Mitochondrial Loss.</title>
        <authorList>
            <person name="Novak L.V.F."/>
            <person name="Treitli S.C."/>
            <person name="Pyrih J."/>
            <person name="Halakuc P."/>
            <person name="Pipaliya S.V."/>
            <person name="Vacek V."/>
            <person name="Brzon O."/>
            <person name="Soukal P."/>
            <person name="Eme L."/>
            <person name="Dacks J.B."/>
            <person name="Karnkowska A."/>
            <person name="Elias M."/>
            <person name="Hampl V."/>
        </authorList>
    </citation>
    <scope>NUCLEOTIDE SEQUENCE [LARGE SCALE GENOMIC DNA]</scope>
    <source>
        <strain evidence="1">NAU3</strain>
        <tissue evidence="1">Gut</tissue>
    </source>
</reference>
<accession>A0ABQ9XHB2</accession>
<keyword evidence="2" id="KW-1185">Reference proteome</keyword>
<evidence type="ECO:0000313" key="1">
    <source>
        <dbReference type="EMBL" id="KAK2951406.1"/>
    </source>
</evidence>
<evidence type="ECO:0000313" key="2">
    <source>
        <dbReference type="Proteomes" id="UP001281761"/>
    </source>
</evidence>
<dbReference type="SUPFAM" id="SSF48371">
    <property type="entry name" value="ARM repeat"/>
    <property type="match status" value="1"/>
</dbReference>
<sequence length="639" mass="73317">MTVNVIRGNDVMHSELTEEHDLSLIINSPARNRSNLSSLLEGLQCDDDDIIVDTLRELQKVASESVSGDSFDDWCSFLSPLCCGTHSPGLLTELMHLLDILYSKSQSFVHKSISSEIPSFVVTQFGDWSNCHALESCCSCMESLFYEPTIVDSFFLQHMDFFKSTFRSLKESSPSHIVLTTLARLSLFPHLRMAYNSLLALRGIVKRNPPVFTHLPSPIFPSSSPHQLYSGLSFMDALTKKLRTLFSDFERNLPTDPSHLPNYIKLTKDDPYIITRSISFCSFSYDLPIFLFHANPSIEVDSEIIQDLILFAKETLTKILTHISNIDDLIASLPSDPSPTDSLVSTVDSPTVDSLTQLRNECEEFVSESWCFFIGLTCATTVPTKSSFQTIILDDPSFPDLIFNSLKRRHSEIRENTLLILKTVIIVFPWMRDKFIEANLVGRMFETVDFVSLPLSESNTLCALTDFIAHLFDPIGDDEETWFEQYRLIRAPLFEPAKQFITFMFINSNKLVLEGDDNNQSLEDHLCSIHNHINNMELQSDEHDSNFVSELVKWEVRTMVEMENEEHFEDIFENMCIRTCDWNEEKRERQKRREVLIREEGWDDSFELRVVGIEVDTNQDITDLAEEFRIELAFNADET</sequence>
<organism evidence="1 2">
    <name type="scientific">Blattamonas nauphoetae</name>
    <dbReference type="NCBI Taxonomy" id="2049346"/>
    <lineage>
        <taxon>Eukaryota</taxon>
        <taxon>Metamonada</taxon>
        <taxon>Preaxostyla</taxon>
        <taxon>Oxymonadida</taxon>
        <taxon>Blattamonas</taxon>
    </lineage>
</organism>
<dbReference type="Proteomes" id="UP001281761">
    <property type="component" value="Unassembled WGS sequence"/>
</dbReference>
<dbReference type="InterPro" id="IPR016024">
    <property type="entry name" value="ARM-type_fold"/>
</dbReference>
<proteinExistence type="predicted"/>
<gene>
    <name evidence="1" type="ORF">BLNAU_13686</name>
</gene>
<protein>
    <submittedName>
        <fullName evidence="1">Uncharacterized protein</fullName>
    </submittedName>
</protein>
<dbReference type="EMBL" id="JARBJD010000119">
    <property type="protein sequence ID" value="KAK2951406.1"/>
    <property type="molecule type" value="Genomic_DNA"/>
</dbReference>
<name>A0ABQ9XHB2_9EUKA</name>